<evidence type="ECO:0000313" key="2">
    <source>
        <dbReference type="EMBL" id="VFQ85673.1"/>
    </source>
</evidence>
<keyword evidence="3" id="KW-1185">Reference proteome</keyword>
<dbReference type="AlphaFoldDB" id="A0A484M9V6"/>
<evidence type="ECO:0000313" key="3">
    <source>
        <dbReference type="Proteomes" id="UP000595140"/>
    </source>
</evidence>
<sequence>MSRPSTALMYQGPCKKKKEKKKEKKKKEKKKEKKKKEKKRVKKNMTRRANRRMSKKSLKWNRLGVPLLLECHALLHRVALIVPSFNGF</sequence>
<dbReference type="EMBL" id="OOIL02002985">
    <property type="protein sequence ID" value="VFQ85673.1"/>
    <property type="molecule type" value="Genomic_DNA"/>
</dbReference>
<protein>
    <submittedName>
        <fullName evidence="2">Uncharacterized protein</fullName>
    </submittedName>
</protein>
<proteinExistence type="predicted"/>
<dbReference type="Proteomes" id="UP000595140">
    <property type="component" value="Unassembled WGS sequence"/>
</dbReference>
<feature type="compositionally biased region" description="Basic residues" evidence="1">
    <location>
        <begin position="14"/>
        <end position="57"/>
    </location>
</feature>
<reference evidence="2 3" key="1">
    <citation type="submission" date="2018-04" db="EMBL/GenBank/DDBJ databases">
        <authorList>
            <person name="Vogel A."/>
        </authorList>
    </citation>
    <scope>NUCLEOTIDE SEQUENCE [LARGE SCALE GENOMIC DNA]</scope>
</reference>
<name>A0A484M9V6_9ASTE</name>
<organism evidence="2 3">
    <name type="scientific">Cuscuta campestris</name>
    <dbReference type="NCBI Taxonomy" id="132261"/>
    <lineage>
        <taxon>Eukaryota</taxon>
        <taxon>Viridiplantae</taxon>
        <taxon>Streptophyta</taxon>
        <taxon>Embryophyta</taxon>
        <taxon>Tracheophyta</taxon>
        <taxon>Spermatophyta</taxon>
        <taxon>Magnoliopsida</taxon>
        <taxon>eudicotyledons</taxon>
        <taxon>Gunneridae</taxon>
        <taxon>Pentapetalae</taxon>
        <taxon>asterids</taxon>
        <taxon>lamiids</taxon>
        <taxon>Solanales</taxon>
        <taxon>Convolvulaceae</taxon>
        <taxon>Cuscuteae</taxon>
        <taxon>Cuscuta</taxon>
        <taxon>Cuscuta subgen. Grammica</taxon>
        <taxon>Cuscuta sect. Cleistogrammica</taxon>
    </lineage>
</organism>
<feature type="region of interest" description="Disordered" evidence="1">
    <location>
        <begin position="1"/>
        <end position="57"/>
    </location>
</feature>
<evidence type="ECO:0000256" key="1">
    <source>
        <dbReference type="SAM" id="MobiDB-lite"/>
    </source>
</evidence>
<gene>
    <name evidence="2" type="ORF">CCAM_LOCUS27449</name>
</gene>
<accession>A0A484M9V6</accession>